<evidence type="ECO:0000313" key="2">
    <source>
        <dbReference type="EMBL" id="MBY72011.1"/>
    </source>
</evidence>
<proteinExistence type="predicted"/>
<dbReference type="EMBL" id="GGMS01002808">
    <property type="protein sequence ID" value="MBY72011.1"/>
    <property type="molecule type" value="Transcribed_RNA"/>
</dbReference>
<keyword evidence="1" id="KW-0472">Membrane</keyword>
<sequence>MLPQGLSILVAASHAPQRDCRTHRIHTGHGFTRADVSAADRRDDERTRGDVKIEPVRRTARESKRLTNVARRRRRKTLPEFVGKRSPEKRERLIAPIVRGRSAIQESRRLRVDLHWDIVASVRGFPIPRNRSEWSSSKRCSAHLPYLEPLSDIFTPLYDFGLSNRPEESACSRSDFFTLYIPQNTTATEIRVQHFVINRSLNAAERAFSMFFLFRFPPATIAISQYLLYFEYRTRRGMYRFTDDVFLVSRHRCSTVSTFTSVEPLKLKNEKFRKTIAIV</sequence>
<organism evidence="2">
    <name type="scientific">Sipha flava</name>
    <name type="common">yellow sugarcane aphid</name>
    <dbReference type="NCBI Taxonomy" id="143950"/>
    <lineage>
        <taxon>Eukaryota</taxon>
        <taxon>Metazoa</taxon>
        <taxon>Ecdysozoa</taxon>
        <taxon>Arthropoda</taxon>
        <taxon>Hexapoda</taxon>
        <taxon>Insecta</taxon>
        <taxon>Pterygota</taxon>
        <taxon>Neoptera</taxon>
        <taxon>Paraneoptera</taxon>
        <taxon>Hemiptera</taxon>
        <taxon>Sternorrhyncha</taxon>
        <taxon>Aphidomorpha</taxon>
        <taxon>Aphidoidea</taxon>
        <taxon>Aphididae</taxon>
        <taxon>Sipha</taxon>
    </lineage>
</organism>
<protein>
    <submittedName>
        <fullName evidence="2">Uncharacterized protein</fullName>
    </submittedName>
</protein>
<keyword evidence="1" id="KW-1133">Transmembrane helix</keyword>
<gene>
    <name evidence="2" type="ORF">g.13093</name>
</gene>
<accession>A0A2S2Q2Z1</accession>
<name>A0A2S2Q2Z1_9HEMI</name>
<dbReference type="AlphaFoldDB" id="A0A2S2Q2Z1"/>
<evidence type="ECO:0000256" key="1">
    <source>
        <dbReference type="SAM" id="Phobius"/>
    </source>
</evidence>
<reference evidence="2" key="1">
    <citation type="submission" date="2018-04" db="EMBL/GenBank/DDBJ databases">
        <title>Transcriptome assembly of Sipha flava.</title>
        <authorList>
            <person name="Scully E.D."/>
            <person name="Geib S.M."/>
            <person name="Palmer N.A."/>
            <person name="Koch K."/>
            <person name="Bradshaw J."/>
            <person name="Heng-Moss T."/>
            <person name="Sarath G."/>
        </authorList>
    </citation>
    <scope>NUCLEOTIDE SEQUENCE</scope>
</reference>
<feature type="transmembrane region" description="Helical" evidence="1">
    <location>
        <begin position="207"/>
        <end position="230"/>
    </location>
</feature>
<keyword evidence="1" id="KW-0812">Transmembrane</keyword>